<proteinExistence type="predicted"/>
<protein>
    <submittedName>
        <fullName evidence="2">Uncharacterized protein</fullName>
    </submittedName>
</protein>
<reference evidence="2 3" key="1">
    <citation type="submission" date="2019-02" db="EMBL/GenBank/DDBJ databases">
        <title>The draft genome of Enterobacter spp. strains.</title>
        <authorList>
            <person name="Wang C."/>
            <person name="Feng Y."/>
            <person name="Zong Z."/>
        </authorList>
    </citation>
    <scope>NUCLEOTIDE SEQUENCE [LARGE SCALE GENOMIC DNA]</scope>
    <source>
        <strain evidence="2 3">WCHEW120002</strain>
    </source>
</reference>
<evidence type="ECO:0000256" key="1">
    <source>
        <dbReference type="SAM" id="MobiDB-lite"/>
    </source>
</evidence>
<gene>
    <name evidence="2" type="ORF">E0L20_10785</name>
</gene>
<evidence type="ECO:0000313" key="2">
    <source>
        <dbReference type="EMBL" id="TCB92314.1"/>
    </source>
</evidence>
<evidence type="ECO:0000313" key="3">
    <source>
        <dbReference type="Proteomes" id="UP000291424"/>
    </source>
</evidence>
<dbReference type="AlphaFoldDB" id="A0A4R0G685"/>
<accession>A0A4R0G685</accession>
<organism evidence="2 3">
    <name type="scientific">Enterobacter wuhouensis</name>
    <dbReference type="NCBI Taxonomy" id="2529381"/>
    <lineage>
        <taxon>Bacteria</taxon>
        <taxon>Pseudomonadati</taxon>
        <taxon>Pseudomonadota</taxon>
        <taxon>Gammaproteobacteria</taxon>
        <taxon>Enterobacterales</taxon>
        <taxon>Enterobacteriaceae</taxon>
        <taxon>Enterobacter</taxon>
    </lineage>
</organism>
<dbReference type="Proteomes" id="UP000291424">
    <property type="component" value="Unassembled WGS sequence"/>
</dbReference>
<comment type="caution">
    <text evidence="2">The sequence shown here is derived from an EMBL/GenBank/DDBJ whole genome shotgun (WGS) entry which is preliminary data.</text>
</comment>
<feature type="region of interest" description="Disordered" evidence="1">
    <location>
        <begin position="36"/>
        <end position="60"/>
    </location>
</feature>
<dbReference type="EMBL" id="SJOO01000004">
    <property type="protein sequence ID" value="TCB92314.1"/>
    <property type="molecule type" value="Genomic_DNA"/>
</dbReference>
<name>A0A4R0G685_9ENTR</name>
<sequence>MPQAFARGKQWRVPHQKTDGETNFTTIIARLVSSLPKSNKEAGMPKRSQINGPHPAGHCL</sequence>